<dbReference type="Pfam" id="PF24064">
    <property type="entry name" value="HTH_NPRL3"/>
    <property type="match status" value="1"/>
</dbReference>
<evidence type="ECO:0000313" key="5">
    <source>
        <dbReference type="EMBL" id="CAL1294172.1"/>
    </source>
</evidence>
<keyword evidence="6" id="KW-1185">Reference proteome</keyword>
<dbReference type="InterPro" id="IPR056603">
    <property type="entry name" value="HTH_NPRL3"/>
</dbReference>
<accession>A0AAV2BD71</accession>
<dbReference type="GO" id="GO:0010508">
    <property type="term" value="P:positive regulation of autophagy"/>
    <property type="evidence" value="ECO:0007669"/>
    <property type="project" value="TreeGrafter"/>
</dbReference>
<comment type="similarity">
    <text evidence="1 2">Belongs to the NPR3 family.</text>
</comment>
<feature type="compositionally biased region" description="Low complexity" evidence="3">
    <location>
        <begin position="469"/>
        <end position="494"/>
    </location>
</feature>
<dbReference type="GO" id="GO:0034198">
    <property type="term" value="P:cellular response to amino acid starvation"/>
    <property type="evidence" value="ECO:0007669"/>
    <property type="project" value="UniProtKB-UniRule"/>
</dbReference>
<organism evidence="5 6">
    <name type="scientific">Larinioides sclopetarius</name>
    <dbReference type="NCBI Taxonomy" id="280406"/>
    <lineage>
        <taxon>Eukaryota</taxon>
        <taxon>Metazoa</taxon>
        <taxon>Ecdysozoa</taxon>
        <taxon>Arthropoda</taxon>
        <taxon>Chelicerata</taxon>
        <taxon>Arachnida</taxon>
        <taxon>Araneae</taxon>
        <taxon>Araneomorphae</taxon>
        <taxon>Entelegynae</taxon>
        <taxon>Araneoidea</taxon>
        <taxon>Araneidae</taxon>
        <taxon>Larinioides</taxon>
    </lineage>
</organism>
<comment type="caution">
    <text evidence="5">The sequence shown here is derived from an EMBL/GenBank/DDBJ whole genome shotgun (WGS) entry which is preliminary data.</text>
</comment>
<reference evidence="5 6" key="1">
    <citation type="submission" date="2024-04" db="EMBL/GenBank/DDBJ databases">
        <authorList>
            <person name="Rising A."/>
            <person name="Reimegard J."/>
            <person name="Sonavane S."/>
            <person name="Akerstrom W."/>
            <person name="Nylinder S."/>
            <person name="Hedman E."/>
            <person name="Kallberg Y."/>
        </authorList>
    </citation>
    <scope>NUCLEOTIDE SEQUENCE [LARGE SCALE GENOMIC DNA]</scope>
</reference>
<evidence type="ECO:0000256" key="3">
    <source>
        <dbReference type="SAM" id="MobiDB-lite"/>
    </source>
</evidence>
<gene>
    <name evidence="5" type="ORF">LARSCL_LOCUS18580</name>
</gene>
<dbReference type="Proteomes" id="UP001497382">
    <property type="component" value="Unassembled WGS sequence"/>
</dbReference>
<name>A0AAV2BD71_9ARAC</name>
<protein>
    <recommendedName>
        <fullName evidence="2">GATOR complex protein NPRL3</fullName>
    </recommendedName>
    <alternativeName>
        <fullName evidence="2">Nitrogen permease regulator 3-like protein</fullName>
    </alternativeName>
</protein>
<evidence type="ECO:0000259" key="4">
    <source>
        <dbReference type="Pfam" id="PF24064"/>
    </source>
</evidence>
<comment type="function">
    <text evidence="2">As a component of the GATOR1 complex functions as an inhibitor of the amino acid-sensing branch of the TORC1 pathway.</text>
</comment>
<dbReference type="AlphaFoldDB" id="A0AAV2BD71"/>
<evidence type="ECO:0000256" key="1">
    <source>
        <dbReference type="ARBA" id="ARBA00010546"/>
    </source>
</evidence>
<dbReference type="Pfam" id="PF03666">
    <property type="entry name" value="NPR3"/>
    <property type="match status" value="1"/>
</dbReference>
<comment type="subcellular location">
    <subcellularLocation>
        <location evidence="2">Lysosome</location>
    </subcellularLocation>
</comment>
<proteinExistence type="inferred from homology"/>
<dbReference type="InterPro" id="IPR005365">
    <property type="entry name" value="Npr3"/>
</dbReference>
<feature type="region of interest" description="Disordered" evidence="3">
    <location>
        <begin position="469"/>
        <end position="503"/>
    </location>
</feature>
<keyword evidence="2" id="KW-0732">Signal</keyword>
<dbReference type="PANTHER" id="PTHR13153:SF5">
    <property type="entry name" value="GATOR COMPLEX PROTEIN NPRL3"/>
    <property type="match status" value="1"/>
</dbReference>
<feature type="domain" description="GATOR1 complex protein NPRL3 C-terminal HTH" evidence="4">
    <location>
        <begin position="514"/>
        <end position="575"/>
    </location>
</feature>
<dbReference type="GO" id="GO:1904262">
    <property type="term" value="P:negative regulation of TORC1 signaling"/>
    <property type="evidence" value="ECO:0007669"/>
    <property type="project" value="TreeGrafter"/>
</dbReference>
<dbReference type="GO" id="GO:0005764">
    <property type="term" value="C:lysosome"/>
    <property type="evidence" value="ECO:0007669"/>
    <property type="project" value="UniProtKB-SubCell"/>
</dbReference>
<sequence length="591" mass="67598">MDETNPIGLFLVTSGSKGDRLLFRYPFCSEIIKDIDNKKRKKCPYALLNDNKDDLYIFQEENLESSECSLSGFDDKLLSTLFAVKPELCGEKFELKIENVRFIGHPTYLRHISKREKTTITMFHVVFALRADASYSIVDCYHDLCHRFSIAIRYEEVRCNYLTLQVKLMQGAHDEIAALPEGHNESPFNLILSRSELAVQLKMTFDDIISFPERGSQKWEISNNLQSSQHVSSLRKFRLKSSGIVRSKINHWIELSFCLPMKVHRLQDEKLLVEPGDINACLKDLRPYHGLLLLADPGELLSSLPEDSAPALIRLISVTSPLKNLQQLAADADIILSHVFQLVSHLLYWGKATIIYPLCDSNVYVISPYAPTNTYSTLEAKFSEQFPNTSLLAILSQFSLPISLSELDNPMSSSYQQAQRVQMVIWMLQHRLLTQLHTYVYLIPSERASSSIQNGELIEDTMRTAKTLESSDLSSSYQSEESLLSPSHSKASSVSDEEDLSLREQDSIRQANLTPLERDSILRDASHNSKDDLKSFIRFCPYFRGRHHLEEIMYCENIRRSHLLSLLDKFRNILITCQFEDTAVVALNKRL</sequence>
<dbReference type="GO" id="GO:1990130">
    <property type="term" value="C:GATOR1 complex"/>
    <property type="evidence" value="ECO:0007669"/>
    <property type="project" value="UniProtKB-UniRule"/>
</dbReference>
<evidence type="ECO:0000313" key="6">
    <source>
        <dbReference type="Proteomes" id="UP001497382"/>
    </source>
</evidence>
<dbReference type="GO" id="GO:0038202">
    <property type="term" value="P:TORC1 signaling"/>
    <property type="evidence" value="ECO:0007669"/>
    <property type="project" value="TreeGrafter"/>
</dbReference>
<keyword evidence="2" id="KW-0458">Lysosome</keyword>
<dbReference type="PANTHER" id="PTHR13153">
    <property type="entry name" value="CGTHBA PROTEIN -14 GENE PROTEIN"/>
    <property type="match status" value="1"/>
</dbReference>
<evidence type="ECO:0000256" key="2">
    <source>
        <dbReference type="RuleBase" id="RU368069"/>
    </source>
</evidence>
<dbReference type="EMBL" id="CAXIEN010000340">
    <property type="protein sequence ID" value="CAL1294172.1"/>
    <property type="molecule type" value="Genomic_DNA"/>
</dbReference>